<dbReference type="Gene3D" id="4.10.410.10">
    <property type="entry name" value="Pancreatic trypsin inhibitor Kunitz domain"/>
    <property type="match status" value="1"/>
</dbReference>
<keyword evidence="5" id="KW-1185">Reference proteome</keyword>
<dbReference type="InterPro" id="IPR008197">
    <property type="entry name" value="WAP_dom"/>
</dbReference>
<dbReference type="PROSITE" id="PS00280">
    <property type="entry name" value="BPTI_KUNITZ_1"/>
    <property type="match status" value="1"/>
</dbReference>
<dbReference type="InterPro" id="IPR002223">
    <property type="entry name" value="Kunitz_BPTI"/>
</dbReference>
<evidence type="ECO:0000256" key="1">
    <source>
        <dbReference type="ARBA" id="ARBA00023157"/>
    </source>
</evidence>
<protein>
    <submittedName>
        <fullName evidence="6">Uncharacterized protein</fullName>
    </submittedName>
</protein>
<accession>A0A915KQB6</accession>
<dbReference type="Gene3D" id="4.10.75.10">
    <property type="entry name" value="Elafin-like"/>
    <property type="match status" value="1"/>
</dbReference>
<dbReference type="PROSITE" id="PS50279">
    <property type="entry name" value="BPTI_KUNITZ_2"/>
    <property type="match status" value="1"/>
</dbReference>
<dbReference type="WBParaSite" id="nRc.2.0.1.t41077-RA">
    <property type="protein sequence ID" value="nRc.2.0.1.t41077-RA"/>
    <property type="gene ID" value="nRc.2.0.1.g41077"/>
</dbReference>
<evidence type="ECO:0000259" key="3">
    <source>
        <dbReference type="PROSITE" id="PS50279"/>
    </source>
</evidence>
<dbReference type="InterPro" id="IPR020901">
    <property type="entry name" value="Prtase_inh_Kunz-CS"/>
</dbReference>
<dbReference type="InterPro" id="IPR051388">
    <property type="entry name" value="Serpin_venom_toxin"/>
</dbReference>
<dbReference type="SUPFAM" id="SSF57362">
    <property type="entry name" value="BPTI-like"/>
    <property type="match status" value="1"/>
</dbReference>
<dbReference type="Pfam" id="PF00095">
    <property type="entry name" value="WAP"/>
    <property type="match status" value="1"/>
</dbReference>
<dbReference type="PROSITE" id="PS51390">
    <property type="entry name" value="WAP"/>
    <property type="match status" value="1"/>
</dbReference>
<dbReference type="GO" id="GO:0005576">
    <property type="term" value="C:extracellular region"/>
    <property type="evidence" value="ECO:0007669"/>
    <property type="project" value="InterPro"/>
</dbReference>
<dbReference type="OMA" id="SCHIANY"/>
<dbReference type="Proteomes" id="UP000887565">
    <property type="component" value="Unplaced"/>
</dbReference>
<evidence type="ECO:0000256" key="2">
    <source>
        <dbReference type="ARBA" id="ARBA00038506"/>
    </source>
</evidence>
<evidence type="ECO:0000313" key="6">
    <source>
        <dbReference type="WBParaSite" id="nRc.2.0.1.t41077-RA"/>
    </source>
</evidence>
<dbReference type="PRINTS" id="PR00759">
    <property type="entry name" value="BASICPTASE"/>
</dbReference>
<evidence type="ECO:0000259" key="4">
    <source>
        <dbReference type="PROSITE" id="PS51390"/>
    </source>
</evidence>
<dbReference type="PANTHER" id="PTHR46751:SF1">
    <property type="entry name" value="WAP FOUR-DISULFIDE CORE DOMAIN PROTEIN 6A"/>
    <property type="match status" value="1"/>
</dbReference>
<dbReference type="InterPro" id="IPR036880">
    <property type="entry name" value="Kunitz_BPTI_sf"/>
</dbReference>
<feature type="domain" description="WAP" evidence="4">
    <location>
        <begin position="106"/>
        <end position="158"/>
    </location>
</feature>
<sequence>MVTYDFCSRAALNSSTICNQPSDIGSCHIANYTRFYYNSTKKKCQKFVFGGCYTNDNNFMTVDECQRVCINKTACPTVKVDPNPKSGCRYDMSHDKVGCPKNKLVCDVRPGKCPPPDRNSSDLKPSSCTYQCVHSDQECQKPKKCCRVGCNRFCVIGV</sequence>
<dbReference type="PANTHER" id="PTHR46751">
    <property type="entry name" value="EPPIN"/>
    <property type="match status" value="1"/>
</dbReference>
<dbReference type="CDD" id="cd00109">
    <property type="entry name" value="Kunitz-type"/>
    <property type="match status" value="1"/>
</dbReference>
<dbReference type="SMART" id="SM00131">
    <property type="entry name" value="KU"/>
    <property type="match status" value="1"/>
</dbReference>
<dbReference type="GO" id="GO:0004867">
    <property type="term" value="F:serine-type endopeptidase inhibitor activity"/>
    <property type="evidence" value="ECO:0007669"/>
    <property type="project" value="InterPro"/>
</dbReference>
<dbReference type="Pfam" id="PF00014">
    <property type="entry name" value="Kunitz_BPTI"/>
    <property type="match status" value="1"/>
</dbReference>
<evidence type="ECO:0000313" key="5">
    <source>
        <dbReference type="Proteomes" id="UP000887565"/>
    </source>
</evidence>
<keyword evidence="1" id="KW-1015">Disulfide bond</keyword>
<name>A0A915KQB6_ROMCU</name>
<reference evidence="6" key="1">
    <citation type="submission" date="2022-11" db="UniProtKB">
        <authorList>
            <consortium name="WormBaseParasite"/>
        </authorList>
    </citation>
    <scope>IDENTIFICATION</scope>
</reference>
<dbReference type="AlphaFoldDB" id="A0A915KQB6"/>
<feature type="domain" description="BPTI/Kunitz inhibitor" evidence="3">
    <location>
        <begin position="18"/>
        <end position="69"/>
    </location>
</feature>
<dbReference type="InterPro" id="IPR036645">
    <property type="entry name" value="Elafin-like_sf"/>
</dbReference>
<organism evidence="5 6">
    <name type="scientific">Romanomermis culicivorax</name>
    <name type="common">Nematode worm</name>
    <dbReference type="NCBI Taxonomy" id="13658"/>
    <lineage>
        <taxon>Eukaryota</taxon>
        <taxon>Metazoa</taxon>
        <taxon>Ecdysozoa</taxon>
        <taxon>Nematoda</taxon>
        <taxon>Enoplea</taxon>
        <taxon>Dorylaimia</taxon>
        <taxon>Mermithida</taxon>
        <taxon>Mermithoidea</taxon>
        <taxon>Mermithidae</taxon>
        <taxon>Romanomermis</taxon>
    </lineage>
</organism>
<comment type="similarity">
    <text evidence="2">Belongs to the venom Kunitz-type family. 03 (sub-Kunitz) subfamily.</text>
</comment>
<proteinExistence type="inferred from homology"/>